<evidence type="ECO:0000256" key="1">
    <source>
        <dbReference type="SAM" id="SignalP"/>
    </source>
</evidence>
<reference evidence="3 4" key="1">
    <citation type="journal article" date="2011" name="Appl. Environ. Microbiol.">
        <title>Complete genome sequence of the fish pathogen Flavobacterium branchiophilum.</title>
        <authorList>
            <consortium name="1:IP"/>
            <consortium name="Microbial Evolutionary Genomics,F-75015 Paris"/>
            <consortium name="France 2:CNRS"/>
            <consortium name="URA2171"/>
            <consortium name="F-75015 Paris,France 3:Unite de Virologie et Immunologie Mol."/>
            <consortium name="INRA,78352 Jouy en Josas Cedex"/>
            <consortium name="France. 4:Unite de Mathemathique"/>
            <consortium name="Informatique et Genome,INRA"/>
            <consortium name="78352 Jouy en Josas Cedex"/>
            <consortium name="France. 5:CEA/Genoscope"/>
            <consortium name="Evry"/>
            <consortium name="France"/>
            <person name="Touchon M."/>
            <person name="Barbier P."/>
            <person name="Bernardet J.F."/>
            <person name="Loux V."/>
            <person name="Vacherie B."/>
            <person name="Barbe V."/>
            <person name="Rocha E.P."/>
            <person name="Duchaud E."/>
        </authorList>
    </citation>
    <scope>NUCLEOTIDE SEQUENCE [LARGE SCALE GENOMIC DNA]</scope>
    <source>
        <strain evidence="3 4">FL-15</strain>
    </source>
</reference>
<dbReference type="RefSeq" id="WP_014082890.1">
    <property type="nucleotide sequence ID" value="NC_016001.1"/>
</dbReference>
<dbReference type="Proteomes" id="UP000009186">
    <property type="component" value="Chromosome"/>
</dbReference>
<dbReference type="STRING" id="1034807.FBFL15_0272"/>
<dbReference type="InterPro" id="IPR029058">
    <property type="entry name" value="AB_hydrolase_fold"/>
</dbReference>
<evidence type="ECO:0000313" key="4">
    <source>
        <dbReference type="Proteomes" id="UP000009186"/>
    </source>
</evidence>
<dbReference type="AlphaFoldDB" id="G2Z4D5"/>
<proteinExistence type="predicted"/>
<feature type="chain" id="PRO_5003440726" description="DUF676 domain-containing protein" evidence="1">
    <location>
        <begin position="19"/>
        <end position="1066"/>
    </location>
</feature>
<gene>
    <name evidence="3" type="ordered locus">FBFL15_0272</name>
</gene>
<dbReference type="HOGENOM" id="CLU_010806_0_0_10"/>
<dbReference type="InterPro" id="IPR007751">
    <property type="entry name" value="DUF676_lipase-like"/>
</dbReference>
<evidence type="ECO:0000259" key="2">
    <source>
        <dbReference type="Pfam" id="PF05057"/>
    </source>
</evidence>
<dbReference type="Gene3D" id="3.40.50.1820">
    <property type="entry name" value="alpha/beta hydrolase"/>
    <property type="match status" value="1"/>
</dbReference>
<dbReference type="Pfam" id="PF05057">
    <property type="entry name" value="DUF676"/>
    <property type="match status" value="1"/>
</dbReference>
<dbReference type="KEGG" id="fbr:FBFL15_0272"/>
<keyword evidence="1" id="KW-0732">Signal</keyword>
<feature type="signal peptide" evidence="1">
    <location>
        <begin position="1"/>
        <end position="18"/>
    </location>
</feature>
<sequence>MKNLFISILCFISTILFAQEKEPIAPKDYTVAMDSLLKFVKKDQIKTGLLYDRVVANANLLEFNNKERKQSSSYWHYIQALSEVHRSSLDPKNKMQYEIVEYLRHKNDNVINISYINTSVDYIDYGTKEQPNLIFKDGYFYNVEDRNPFKQKQVTVVGVIAENINFQEVKIVLNQDMLYQDDSNPIKNLTAIINGAEIKLVSNFENSKEATGYTFVGNEKEILFKIEFKNETKIQTSATIMVSLPQTTSSDPCYVEDFIGASGIDHNSFENTDNFQGYNESTPIKGVLEYRTYFNKVTNTCNTKKINKPVIILDGFDPGDGRKIHDGSNGYNRDKSSLYELMAFDHDNNIATPTKNFVDDILVPQGFDVTLVNFPQNKMIDPVNPTSQVWVQTGPFWFMGHWTTVTNYKYIIDGGADFIERNAMALVALLKRENAKLVANGSTEQITLIGPSMGGLISRYALAYMEKNNIPHNVKLWVSFDSPHLGANIPIATQAQLLFLGTIGESAEALEKYKSNLQSPAARQMLIEQVDNYPSPTSMWSNNSKNNNHPFRQQFLQNQISNSISNSNGFPTSMRKISLINGTTNGLKTNAEGQLVYDVAVFGSANLKGFYNVDRNQATPGNSVTTFEGRYTKKILCGIPFTNMTYLCGLVIIDAWRNDVNINPRGCMDVVPGGTFNTVGIIKKSIDENPDIQENRVENRMYIPNHAFIPTVSSLAFKNPNFDWSTPLNRNLVCNPANKEIVFDSYFSPSKNEEHVALTKESVDWLLTEIQGNQQAPYFPIPANALSGPSAMCINTTATFTYDICKIPSAVSNWAVTPDLQIISSDNYSITVKALFTNPSSSITATFSNGLTNVRSIILGTLQPTINGCYDSGSIDATCALSGGANNNYLSYNLSANLGNYTPINSDWQWEKISGNFFFNGSNGYTATAATGSQANLYVTGANPTNNPLKFRCRVKSNNCWSAWKNFSWTDGTTLPPAGPVMVNFYQITPIPVSSTLVFSLKNASLYPSTTSPIIARIYNQSGMLFGTKTISGNPSIHDISNLPSGYYIAKITYDNFYQDINFTKQ</sequence>
<dbReference type="SUPFAM" id="SSF53474">
    <property type="entry name" value="alpha/beta-Hydrolases"/>
    <property type="match status" value="1"/>
</dbReference>
<accession>G2Z4D5</accession>
<dbReference type="eggNOG" id="COG1075">
    <property type="taxonomic scope" value="Bacteria"/>
</dbReference>
<protein>
    <recommendedName>
        <fullName evidence="2">DUF676 domain-containing protein</fullName>
    </recommendedName>
</protein>
<evidence type="ECO:0000313" key="3">
    <source>
        <dbReference type="EMBL" id="CCB68410.1"/>
    </source>
</evidence>
<name>G2Z4D5_FLABF</name>
<dbReference type="EMBL" id="FQ859183">
    <property type="protein sequence ID" value="CCB68410.1"/>
    <property type="molecule type" value="Genomic_DNA"/>
</dbReference>
<feature type="domain" description="DUF676" evidence="2">
    <location>
        <begin position="436"/>
        <end position="493"/>
    </location>
</feature>
<organism evidence="3 4">
    <name type="scientific">Flavobacterium branchiophilum (strain FL-15)</name>
    <dbReference type="NCBI Taxonomy" id="1034807"/>
    <lineage>
        <taxon>Bacteria</taxon>
        <taxon>Pseudomonadati</taxon>
        <taxon>Bacteroidota</taxon>
        <taxon>Flavobacteriia</taxon>
        <taxon>Flavobacteriales</taxon>
        <taxon>Flavobacteriaceae</taxon>
        <taxon>Flavobacterium</taxon>
    </lineage>
</organism>
<keyword evidence="4" id="KW-1185">Reference proteome</keyword>